<keyword evidence="6 7" id="KW-0472">Membrane</keyword>
<protein>
    <submittedName>
        <fullName evidence="8">Cytochrome d ubiquinol oxidase subunit II</fullName>
    </submittedName>
</protein>
<feature type="transmembrane region" description="Helical" evidence="7">
    <location>
        <begin position="103"/>
        <end position="128"/>
    </location>
</feature>
<comment type="caution">
    <text evidence="8">The sequence shown here is derived from an EMBL/GenBank/DDBJ whole genome shotgun (WGS) entry which is preliminary data.</text>
</comment>
<dbReference type="RefSeq" id="WP_198917770.1">
    <property type="nucleotide sequence ID" value="NZ_JAEKPD010000031.1"/>
</dbReference>
<evidence type="ECO:0000256" key="2">
    <source>
        <dbReference type="ARBA" id="ARBA00007543"/>
    </source>
</evidence>
<dbReference type="EMBL" id="JAEKPD010000031">
    <property type="protein sequence ID" value="MBJ3764587.1"/>
    <property type="molecule type" value="Genomic_DNA"/>
</dbReference>
<dbReference type="Pfam" id="PF02322">
    <property type="entry name" value="Cyt_bd_oxida_II"/>
    <property type="match status" value="1"/>
</dbReference>
<accession>A0A934IHR5</accession>
<comment type="subcellular location">
    <subcellularLocation>
        <location evidence="1">Cell membrane</location>
        <topology evidence="1">Multi-pass membrane protein</topology>
    </subcellularLocation>
</comment>
<evidence type="ECO:0000256" key="3">
    <source>
        <dbReference type="ARBA" id="ARBA00022475"/>
    </source>
</evidence>
<sequence>MAGVGAVSLATPLVSDRIFDKWFGVPEIFWVAPLLLVSAALVATLWVMLKRMPFAGDRFDWLSFAVSSAVFALAYLGLAYSFYPYVVPERLTIYESAAAPESLRIILVGACFVIPTIIAYSVLAYVIFRGKATELRYD</sequence>
<evidence type="ECO:0000313" key="8">
    <source>
        <dbReference type="EMBL" id="MBJ3764587.1"/>
    </source>
</evidence>
<keyword evidence="4 7" id="KW-0812">Transmembrane</keyword>
<dbReference type="PANTHER" id="PTHR43141">
    <property type="entry name" value="CYTOCHROME BD2 SUBUNIT II"/>
    <property type="match status" value="1"/>
</dbReference>
<evidence type="ECO:0000256" key="4">
    <source>
        <dbReference type="ARBA" id="ARBA00022692"/>
    </source>
</evidence>
<dbReference type="PANTHER" id="PTHR43141:SF2">
    <property type="entry name" value="BLR3729 PROTEIN"/>
    <property type="match status" value="1"/>
</dbReference>
<keyword evidence="5 7" id="KW-1133">Transmembrane helix</keyword>
<evidence type="ECO:0000313" key="9">
    <source>
        <dbReference type="Proteomes" id="UP000642488"/>
    </source>
</evidence>
<evidence type="ECO:0000256" key="5">
    <source>
        <dbReference type="ARBA" id="ARBA00022989"/>
    </source>
</evidence>
<dbReference type="GO" id="GO:0070069">
    <property type="term" value="C:cytochrome complex"/>
    <property type="evidence" value="ECO:0007669"/>
    <property type="project" value="TreeGrafter"/>
</dbReference>
<comment type="similarity">
    <text evidence="2">Belongs to the cytochrome ubiquinol oxidase subunit 2 family.</text>
</comment>
<organism evidence="8 9">
    <name type="scientific">Palleronia pontilimi</name>
    <dbReference type="NCBI Taxonomy" id="1964209"/>
    <lineage>
        <taxon>Bacteria</taxon>
        <taxon>Pseudomonadati</taxon>
        <taxon>Pseudomonadota</taxon>
        <taxon>Alphaproteobacteria</taxon>
        <taxon>Rhodobacterales</taxon>
        <taxon>Roseobacteraceae</taxon>
        <taxon>Palleronia</taxon>
    </lineage>
</organism>
<gene>
    <name evidence="8" type="ORF">ILP92_17770</name>
</gene>
<dbReference type="GO" id="GO:0016682">
    <property type="term" value="F:oxidoreductase activity, acting on diphenols and related substances as donors, oxygen as acceptor"/>
    <property type="evidence" value="ECO:0007669"/>
    <property type="project" value="TreeGrafter"/>
</dbReference>
<proteinExistence type="inferred from homology"/>
<dbReference type="GO" id="GO:0019646">
    <property type="term" value="P:aerobic electron transport chain"/>
    <property type="evidence" value="ECO:0007669"/>
    <property type="project" value="TreeGrafter"/>
</dbReference>
<name>A0A934IHR5_9RHOB</name>
<keyword evidence="9" id="KW-1185">Reference proteome</keyword>
<dbReference type="GO" id="GO:0009055">
    <property type="term" value="F:electron transfer activity"/>
    <property type="evidence" value="ECO:0007669"/>
    <property type="project" value="TreeGrafter"/>
</dbReference>
<dbReference type="GO" id="GO:0005886">
    <property type="term" value="C:plasma membrane"/>
    <property type="evidence" value="ECO:0007669"/>
    <property type="project" value="UniProtKB-SubCell"/>
</dbReference>
<dbReference type="Proteomes" id="UP000642488">
    <property type="component" value="Unassembled WGS sequence"/>
</dbReference>
<evidence type="ECO:0000256" key="1">
    <source>
        <dbReference type="ARBA" id="ARBA00004651"/>
    </source>
</evidence>
<dbReference type="AlphaFoldDB" id="A0A934IHR5"/>
<evidence type="ECO:0000256" key="6">
    <source>
        <dbReference type="ARBA" id="ARBA00023136"/>
    </source>
</evidence>
<keyword evidence="3" id="KW-1003">Cell membrane</keyword>
<feature type="transmembrane region" description="Helical" evidence="7">
    <location>
        <begin position="28"/>
        <end position="49"/>
    </location>
</feature>
<feature type="transmembrane region" description="Helical" evidence="7">
    <location>
        <begin position="61"/>
        <end position="83"/>
    </location>
</feature>
<dbReference type="InterPro" id="IPR003317">
    <property type="entry name" value="Cyt-d_oxidase_su2"/>
</dbReference>
<reference evidence="8" key="1">
    <citation type="submission" date="2020-12" db="EMBL/GenBank/DDBJ databases">
        <title>Bacterial taxonomy.</title>
        <authorList>
            <person name="Pan X."/>
        </authorList>
    </citation>
    <scope>NUCLEOTIDE SEQUENCE</scope>
    <source>
        <strain evidence="8">KCTC 52957</strain>
    </source>
</reference>
<evidence type="ECO:0000256" key="7">
    <source>
        <dbReference type="SAM" id="Phobius"/>
    </source>
</evidence>